<dbReference type="EMBL" id="FZNZ01000008">
    <property type="protein sequence ID" value="SNR74583.1"/>
    <property type="molecule type" value="Genomic_DNA"/>
</dbReference>
<evidence type="ECO:0000313" key="3">
    <source>
        <dbReference type="Proteomes" id="UP000198427"/>
    </source>
</evidence>
<dbReference type="AlphaFoldDB" id="A0AA94LK84"/>
<dbReference type="RefSeq" id="WP_009012322.1">
    <property type="nucleotide sequence ID" value="NZ_CP023863.1"/>
</dbReference>
<dbReference type="Proteomes" id="UP000198427">
    <property type="component" value="Unassembled WGS sequence"/>
</dbReference>
<keyword evidence="1" id="KW-0732">Signal</keyword>
<sequence length="300" mass="33518">MNIKEAICLCRSTLRQNRRFIALIAMIVLSCQYMQALDTGSRQYDPEGKKENTDPLSAFYSHGLPHDAYPAAYNGSDLPYAQLSPKKKQDYLAMSCLQSGSGAFGTYYFFTQPITNSDGDSDETYYNIYMFDNSSKVLTKIFSHHVDTYTEMQIDNISWDYDIKTFNKPYISKSGAKGMLRIKKATPVVVLSCTDRGITPHASPLTVIINPTAHKHKVLTEKFLGFVSIDDNTLMVAEQGLTKRIILTTSTVAVNKDLPTPKGADIFYRTYLTPSINIYSTTGVKIGSNSLPTDEVDCLR</sequence>
<dbReference type="PROSITE" id="PS51257">
    <property type="entry name" value="PROKAR_LIPOPROTEIN"/>
    <property type="match status" value="1"/>
</dbReference>
<name>A0AA94LK84_9BACT</name>
<evidence type="ECO:0000256" key="1">
    <source>
        <dbReference type="SAM" id="SignalP"/>
    </source>
</evidence>
<protein>
    <submittedName>
        <fullName evidence="2">Uncharacterized protein</fullName>
    </submittedName>
</protein>
<dbReference type="GeneID" id="94028347"/>
<gene>
    <name evidence="2" type="ORF">SAMN06265364_10847</name>
</gene>
<accession>A0AA94LK84</accession>
<feature type="chain" id="PRO_5041717818" evidence="1">
    <location>
        <begin position="37"/>
        <end position="300"/>
    </location>
</feature>
<proteinExistence type="predicted"/>
<evidence type="ECO:0000313" key="2">
    <source>
        <dbReference type="EMBL" id="SNR74583.1"/>
    </source>
</evidence>
<comment type="caution">
    <text evidence="2">The sequence shown here is derived from an EMBL/GenBank/DDBJ whole genome shotgun (WGS) entry which is preliminary data.</text>
</comment>
<organism evidence="2 3">
    <name type="scientific">Prevotella jejuni</name>
    <dbReference type="NCBI Taxonomy" id="1177574"/>
    <lineage>
        <taxon>Bacteria</taxon>
        <taxon>Pseudomonadati</taxon>
        <taxon>Bacteroidota</taxon>
        <taxon>Bacteroidia</taxon>
        <taxon>Bacteroidales</taxon>
        <taxon>Prevotellaceae</taxon>
        <taxon>Prevotella</taxon>
    </lineage>
</organism>
<keyword evidence="3" id="KW-1185">Reference proteome</keyword>
<reference evidence="2 3" key="1">
    <citation type="submission" date="2017-06" db="EMBL/GenBank/DDBJ databases">
        <authorList>
            <person name="Varghese N."/>
            <person name="Submissions S."/>
        </authorList>
    </citation>
    <scope>NUCLEOTIDE SEQUENCE [LARGE SCALE GENOMIC DNA]</scope>
    <source>
        <strain evidence="2 3">DSM 26989</strain>
    </source>
</reference>
<feature type="signal peptide" evidence="1">
    <location>
        <begin position="1"/>
        <end position="36"/>
    </location>
</feature>